<name>A0ABV7JA25_9GAMM</name>
<comment type="caution">
    <text evidence="4">The sequence shown here is derived from an EMBL/GenBank/DDBJ whole genome shotgun (WGS) entry which is preliminary data.</text>
</comment>
<dbReference type="Pfam" id="PF13778">
    <property type="entry name" value="DUF4174"/>
    <property type="match status" value="1"/>
</dbReference>
<evidence type="ECO:0000256" key="2">
    <source>
        <dbReference type="SAM" id="SignalP"/>
    </source>
</evidence>
<gene>
    <name evidence="4" type="ORF">ACFODZ_04465</name>
</gene>
<sequence>MSHLKFVLLIIPLCALAYGHPDIESPEQLLWENRIVMIWADGQVGSRQMLDAAGAEIEDRDVVWFVIDGLNVTSNYRGEIADHFVTVANQKYAGLSKKVVLLGKDGGVKYTSDELRLDVLFQEIDSMPMRKNEMKFRGSKGSF</sequence>
<dbReference type="RefSeq" id="WP_077410308.1">
    <property type="nucleotide sequence ID" value="NZ_JBHRTS010000002.1"/>
</dbReference>
<accession>A0ABV7JA25</accession>
<keyword evidence="1 2" id="KW-0732">Signal</keyword>
<feature type="signal peptide" evidence="2">
    <location>
        <begin position="1"/>
        <end position="17"/>
    </location>
</feature>
<evidence type="ECO:0000259" key="3">
    <source>
        <dbReference type="Pfam" id="PF13778"/>
    </source>
</evidence>
<organism evidence="4 5">
    <name type="scientific">Marinicella sediminis</name>
    <dbReference type="NCBI Taxonomy" id="1792834"/>
    <lineage>
        <taxon>Bacteria</taxon>
        <taxon>Pseudomonadati</taxon>
        <taxon>Pseudomonadota</taxon>
        <taxon>Gammaproteobacteria</taxon>
        <taxon>Lysobacterales</taxon>
        <taxon>Marinicellaceae</taxon>
        <taxon>Marinicella</taxon>
    </lineage>
</organism>
<dbReference type="EMBL" id="JBHRTS010000002">
    <property type="protein sequence ID" value="MFC3193496.1"/>
    <property type="molecule type" value="Genomic_DNA"/>
</dbReference>
<protein>
    <submittedName>
        <fullName evidence="4">DUF4174 domain-containing protein</fullName>
    </submittedName>
</protein>
<evidence type="ECO:0000313" key="5">
    <source>
        <dbReference type="Proteomes" id="UP001595533"/>
    </source>
</evidence>
<feature type="domain" description="DUF4174" evidence="3">
    <location>
        <begin position="27"/>
        <end position="133"/>
    </location>
</feature>
<dbReference type="Proteomes" id="UP001595533">
    <property type="component" value="Unassembled WGS sequence"/>
</dbReference>
<dbReference type="InterPro" id="IPR025232">
    <property type="entry name" value="DUF4174"/>
</dbReference>
<proteinExistence type="predicted"/>
<keyword evidence="5" id="KW-1185">Reference proteome</keyword>
<evidence type="ECO:0000256" key="1">
    <source>
        <dbReference type="ARBA" id="ARBA00022729"/>
    </source>
</evidence>
<evidence type="ECO:0000313" key="4">
    <source>
        <dbReference type="EMBL" id="MFC3193496.1"/>
    </source>
</evidence>
<feature type="chain" id="PRO_5047263550" evidence="2">
    <location>
        <begin position="18"/>
        <end position="143"/>
    </location>
</feature>
<reference evidence="5" key="1">
    <citation type="journal article" date="2019" name="Int. J. Syst. Evol. Microbiol.">
        <title>The Global Catalogue of Microorganisms (GCM) 10K type strain sequencing project: providing services to taxonomists for standard genome sequencing and annotation.</title>
        <authorList>
            <consortium name="The Broad Institute Genomics Platform"/>
            <consortium name="The Broad Institute Genome Sequencing Center for Infectious Disease"/>
            <person name="Wu L."/>
            <person name="Ma J."/>
        </authorList>
    </citation>
    <scope>NUCLEOTIDE SEQUENCE [LARGE SCALE GENOMIC DNA]</scope>
    <source>
        <strain evidence="5">KCTC 42953</strain>
    </source>
</reference>